<reference evidence="5" key="1">
    <citation type="journal article" date="2019" name="Int. J. Syst. Evol. Microbiol.">
        <title>The Global Catalogue of Microorganisms (GCM) 10K type strain sequencing project: providing services to taxonomists for standard genome sequencing and annotation.</title>
        <authorList>
            <consortium name="The Broad Institute Genomics Platform"/>
            <consortium name="The Broad Institute Genome Sequencing Center for Infectious Disease"/>
            <person name="Wu L."/>
            <person name="Ma J."/>
        </authorList>
    </citation>
    <scope>NUCLEOTIDE SEQUENCE [LARGE SCALE GENOMIC DNA]</scope>
    <source>
        <strain evidence="5">CGMCC 1.16306</strain>
    </source>
</reference>
<keyword evidence="2" id="KW-0178">Competence</keyword>
<comment type="caution">
    <text evidence="4">The sequence shown here is derived from an EMBL/GenBank/DDBJ whole genome shotgun (WGS) entry which is preliminary data.</text>
</comment>
<dbReference type="InterPro" id="IPR045584">
    <property type="entry name" value="Pilin-like"/>
</dbReference>
<dbReference type="NCBIfam" id="TIGR02532">
    <property type="entry name" value="IV_pilin_GFxxxE"/>
    <property type="match status" value="1"/>
</dbReference>
<dbReference type="Pfam" id="PF07963">
    <property type="entry name" value="N_methyl"/>
    <property type="match status" value="1"/>
</dbReference>
<proteinExistence type="predicted"/>
<evidence type="ECO:0000313" key="4">
    <source>
        <dbReference type="EMBL" id="MFC4620160.1"/>
    </source>
</evidence>
<keyword evidence="3" id="KW-1133">Transmembrane helix</keyword>
<evidence type="ECO:0000256" key="3">
    <source>
        <dbReference type="SAM" id="Phobius"/>
    </source>
</evidence>
<evidence type="ECO:0000256" key="2">
    <source>
        <dbReference type="ARBA" id="ARBA00023287"/>
    </source>
</evidence>
<gene>
    <name evidence="4" type="ORF">ACFO4N_15715</name>
</gene>
<organism evidence="4 5">
    <name type="scientific">Camelliibacillus cellulosilyticus</name>
    <dbReference type="NCBI Taxonomy" id="2174486"/>
    <lineage>
        <taxon>Bacteria</taxon>
        <taxon>Bacillati</taxon>
        <taxon>Bacillota</taxon>
        <taxon>Bacilli</taxon>
        <taxon>Bacillales</taxon>
        <taxon>Sporolactobacillaceae</taxon>
        <taxon>Camelliibacillus</taxon>
    </lineage>
</organism>
<keyword evidence="3" id="KW-0472">Membrane</keyword>
<dbReference type="Proteomes" id="UP001596022">
    <property type="component" value="Unassembled WGS sequence"/>
</dbReference>
<keyword evidence="3" id="KW-0812">Transmembrane</keyword>
<dbReference type="PROSITE" id="PS00409">
    <property type="entry name" value="PROKAR_NTER_METHYL"/>
    <property type="match status" value="1"/>
</dbReference>
<name>A0ABV9GSB6_9BACL</name>
<keyword evidence="5" id="KW-1185">Reference proteome</keyword>
<protein>
    <submittedName>
        <fullName evidence="4">Type II secretion system protein</fullName>
    </submittedName>
</protein>
<dbReference type="Gene3D" id="3.30.700.10">
    <property type="entry name" value="Glycoprotein, Type 4 Pilin"/>
    <property type="match status" value="1"/>
</dbReference>
<dbReference type="InterPro" id="IPR012902">
    <property type="entry name" value="N_methyl_site"/>
</dbReference>
<comment type="subcellular location">
    <subcellularLocation>
        <location evidence="1">Cell surface</location>
    </subcellularLocation>
</comment>
<dbReference type="RefSeq" id="WP_376847270.1">
    <property type="nucleotide sequence ID" value="NZ_JBHSFW010000016.1"/>
</dbReference>
<sequence length="134" mass="14220">MLKRIAKNERGLTLVELLAVIVILGIIAAIAVPAIGGLINKTDNKATVSEAIQIINGAKLYVAAEGVDAVPQSGLTSKELAEYVDNVKDEGYTVIVTRSGNKVSYSIKDHKACKIVNKDPADEADLLNFVGKSK</sequence>
<dbReference type="EMBL" id="JBHSFW010000016">
    <property type="protein sequence ID" value="MFC4620160.1"/>
    <property type="molecule type" value="Genomic_DNA"/>
</dbReference>
<accession>A0ABV9GSB6</accession>
<dbReference type="SUPFAM" id="SSF54523">
    <property type="entry name" value="Pili subunits"/>
    <property type="match status" value="1"/>
</dbReference>
<evidence type="ECO:0000313" key="5">
    <source>
        <dbReference type="Proteomes" id="UP001596022"/>
    </source>
</evidence>
<evidence type="ECO:0000256" key="1">
    <source>
        <dbReference type="ARBA" id="ARBA00004241"/>
    </source>
</evidence>
<feature type="transmembrane region" description="Helical" evidence="3">
    <location>
        <begin position="12"/>
        <end position="39"/>
    </location>
</feature>